<dbReference type="SUPFAM" id="SSF46955">
    <property type="entry name" value="Putative DNA-binding domain"/>
    <property type="match status" value="1"/>
</dbReference>
<dbReference type="GO" id="GO:0003677">
    <property type="term" value="F:DNA binding"/>
    <property type="evidence" value="ECO:0007669"/>
    <property type="project" value="InterPro"/>
</dbReference>
<proteinExistence type="predicted"/>
<comment type="caution">
    <text evidence="2">The sequence shown here is derived from an EMBL/GenBank/DDBJ whole genome shotgun (WGS) entry which is preliminary data.</text>
</comment>
<evidence type="ECO:0000313" key="3">
    <source>
        <dbReference type="Proteomes" id="UP000664096"/>
    </source>
</evidence>
<protein>
    <submittedName>
        <fullName evidence="2">Helix-turn-helix domain-containing protein</fullName>
    </submittedName>
</protein>
<gene>
    <name evidence="2" type="ORF">JF539_24065</name>
</gene>
<dbReference type="InterPro" id="IPR010093">
    <property type="entry name" value="SinI_DNA-bd"/>
</dbReference>
<organism evidence="2 3">
    <name type="scientific">Roseibium aggregatum</name>
    <dbReference type="NCBI Taxonomy" id="187304"/>
    <lineage>
        <taxon>Bacteria</taxon>
        <taxon>Pseudomonadati</taxon>
        <taxon>Pseudomonadota</taxon>
        <taxon>Alphaproteobacteria</taxon>
        <taxon>Hyphomicrobiales</taxon>
        <taxon>Stappiaceae</taxon>
        <taxon>Roseibium</taxon>
    </lineage>
</organism>
<name>A0A939J6M9_9HYPH</name>
<dbReference type="AlphaFoldDB" id="A0A939J6M9"/>
<dbReference type="Pfam" id="PF12728">
    <property type="entry name" value="HTH_17"/>
    <property type="match status" value="1"/>
</dbReference>
<dbReference type="InterPro" id="IPR009061">
    <property type="entry name" value="DNA-bd_dom_put_sf"/>
</dbReference>
<dbReference type="RefSeq" id="WP_207143275.1">
    <property type="nucleotide sequence ID" value="NZ_JAEKJZ010000006.1"/>
</dbReference>
<sequence length="78" mass="8379">MTTLISEDTEKKPEEFGVESLLTIQQAAKALGVHTWALRRAVNTGSIPAYAPFNGRKLVRLSEVIAAINASKIGGKNV</sequence>
<accession>A0A939J6M9</accession>
<evidence type="ECO:0000259" key="1">
    <source>
        <dbReference type="Pfam" id="PF12728"/>
    </source>
</evidence>
<reference evidence="2" key="1">
    <citation type="submission" date="2020-12" db="EMBL/GenBank/DDBJ databases">
        <title>Oil enriched cultivation method for isolating marine PHA-producing bacteria.</title>
        <authorList>
            <person name="Zheng W."/>
            <person name="Yu S."/>
            <person name="Huang Y."/>
        </authorList>
    </citation>
    <scope>NUCLEOTIDE SEQUENCE</scope>
    <source>
        <strain evidence="2">SY-2-12</strain>
    </source>
</reference>
<dbReference type="InterPro" id="IPR041657">
    <property type="entry name" value="HTH_17"/>
</dbReference>
<evidence type="ECO:0000313" key="2">
    <source>
        <dbReference type="EMBL" id="MBN9673455.1"/>
    </source>
</evidence>
<dbReference type="Proteomes" id="UP000664096">
    <property type="component" value="Unassembled WGS sequence"/>
</dbReference>
<dbReference type="NCBIfam" id="TIGR01764">
    <property type="entry name" value="excise"/>
    <property type="match status" value="1"/>
</dbReference>
<dbReference type="EMBL" id="JAEKJZ010000006">
    <property type="protein sequence ID" value="MBN9673455.1"/>
    <property type="molecule type" value="Genomic_DNA"/>
</dbReference>
<feature type="domain" description="Helix-turn-helix" evidence="1">
    <location>
        <begin position="21"/>
        <end position="69"/>
    </location>
</feature>